<evidence type="ECO:0000313" key="1">
    <source>
        <dbReference type="EMBL" id="KIK46511.1"/>
    </source>
</evidence>
<evidence type="ECO:0000313" key="2">
    <source>
        <dbReference type="Proteomes" id="UP000054485"/>
    </source>
</evidence>
<gene>
    <name evidence="1" type="ORF">CY34DRAFT_401058</name>
</gene>
<dbReference type="OrthoDB" id="10305047at2759"/>
<reference evidence="2" key="2">
    <citation type="submission" date="2015-01" db="EMBL/GenBank/DDBJ databases">
        <title>Evolutionary Origins and Diversification of the Mycorrhizal Mutualists.</title>
        <authorList>
            <consortium name="DOE Joint Genome Institute"/>
            <consortium name="Mycorrhizal Genomics Consortium"/>
            <person name="Kohler A."/>
            <person name="Kuo A."/>
            <person name="Nagy L.G."/>
            <person name="Floudas D."/>
            <person name="Copeland A."/>
            <person name="Barry K.W."/>
            <person name="Cichocki N."/>
            <person name="Veneault-Fourrey C."/>
            <person name="LaButti K."/>
            <person name="Lindquist E.A."/>
            <person name="Lipzen A."/>
            <person name="Lundell T."/>
            <person name="Morin E."/>
            <person name="Murat C."/>
            <person name="Riley R."/>
            <person name="Ohm R."/>
            <person name="Sun H."/>
            <person name="Tunlid A."/>
            <person name="Henrissat B."/>
            <person name="Grigoriev I.V."/>
            <person name="Hibbett D.S."/>
            <person name="Martin F."/>
        </authorList>
    </citation>
    <scope>NUCLEOTIDE SEQUENCE [LARGE SCALE GENOMIC DNA]</scope>
    <source>
        <strain evidence="2">UH-Slu-Lm8-n1</strain>
    </source>
</reference>
<dbReference type="Proteomes" id="UP000054485">
    <property type="component" value="Unassembled WGS sequence"/>
</dbReference>
<dbReference type="AlphaFoldDB" id="A0A0D0AXX3"/>
<dbReference type="HOGENOM" id="CLU_1897584_0_0_1"/>
<name>A0A0D0AXX3_9AGAM</name>
<sequence length="134" mass="14904">MPLLGAFGNNCHEYCTQSQSTTLLQDKAKVHTLERGSPPSFVPIIVESTPAVHAHQEAAELIAVFLTIHATVFSRALFVEKHEPRVVPYFSRPLLVGEVKPYSISREISNGYIFDAKNHQGKAQSSVYIVIKRT</sequence>
<proteinExistence type="predicted"/>
<reference evidence="1 2" key="1">
    <citation type="submission" date="2014-04" db="EMBL/GenBank/DDBJ databases">
        <authorList>
            <consortium name="DOE Joint Genome Institute"/>
            <person name="Kuo A."/>
            <person name="Ruytinx J."/>
            <person name="Rineau F."/>
            <person name="Colpaert J."/>
            <person name="Kohler A."/>
            <person name="Nagy L.G."/>
            <person name="Floudas D."/>
            <person name="Copeland A."/>
            <person name="Barry K.W."/>
            <person name="Cichocki N."/>
            <person name="Veneault-Fourrey C."/>
            <person name="LaButti K."/>
            <person name="Lindquist E.A."/>
            <person name="Lipzen A."/>
            <person name="Lundell T."/>
            <person name="Morin E."/>
            <person name="Murat C."/>
            <person name="Sun H."/>
            <person name="Tunlid A."/>
            <person name="Henrissat B."/>
            <person name="Grigoriev I.V."/>
            <person name="Hibbett D.S."/>
            <person name="Martin F."/>
            <person name="Nordberg H.P."/>
            <person name="Cantor M.N."/>
            <person name="Hua S.X."/>
        </authorList>
    </citation>
    <scope>NUCLEOTIDE SEQUENCE [LARGE SCALE GENOMIC DNA]</scope>
    <source>
        <strain evidence="1 2">UH-Slu-Lm8-n1</strain>
    </source>
</reference>
<dbReference type="EMBL" id="KN835158">
    <property type="protein sequence ID" value="KIK46511.1"/>
    <property type="molecule type" value="Genomic_DNA"/>
</dbReference>
<organism evidence="1 2">
    <name type="scientific">Suillus luteus UH-Slu-Lm8-n1</name>
    <dbReference type="NCBI Taxonomy" id="930992"/>
    <lineage>
        <taxon>Eukaryota</taxon>
        <taxon>Fungi</taxon>
        <taxon>Dikarya</taxon>
        <taxon>Basidiomycota</taxon>
        <taxon>Agaricomycotina</taxon>
        <taxon>Agaricomycetes</taxon>
        <taxon>Agaricomycetidae</taxon>
        <taxon>Boletales</taxon>
        <taxon>Suillineae</taxon>
        <taxon>Suillaceae</taxon>
        <taxon>Suillus</taxon>
    </lineage>
</organism>
<dbReference type="InParanoid" id="A0A0D0AXX3"/>
<keyword evidence="2" id="KW-1185">Reference proteome</keyword>
<protein>
    <submittedName>
        <fullName evidence="1">Uncharacterized protein</fullName>
    </submittedName>
</protein>
<accession>A0A0D0AXX3</accession>